<dbReference type="Gene3D" id="1.10.8.610">
    <property type="entry name" value="SirC, precorrin-2 dehydrogenase, C-terminal helical domain-like"/>
    <property type="match status" value="1"/>
</dbReference>
<evidence type="ECO:0000259" key="7">
    <source>
        <dbReference type="Pfam" id="PF14824"/>
    </source>
</evidence>
<dbReference type="PANTHER" id="PTHR35330">
    <property type="entry name" value="SIROHEME BIOSYNTHESIS PROTEIN MET8"/>
    <property type="match status" value="1"/>
</dbReference>
<dbReference type="Pfam" id="PF14824">
    <property type="entry name" value="Sirohm_synth_M"/>
    <property type="match status" value="1"/>
</dbReference>
<protein>
    <recommendedName>
        <fullName evidence="2">precorrin-2 dehydrogenase</fullName>
        <ecNumber evidence="2">1.3.1.76</ecNumber>
    </recommendedName>
</protein>
<dbReference type="InterPro" id="IPR042518">
    <property type="entry name" value="SirC_C"/>
</dbReference>
<reference evidence="8 9" key="1">
    <citation type="journal article" date="2023" name="Int. J. Syst. Evol. Microbiol.">
        <title>Streptococcus sciuri sp. nov., Staphylococcus marylandisciuri sp. nov. and Staphylococcus americanisciuri sp. nov., isolated from faeces of eastern grey squirrel (Sciurus carolinensis).</title>
        <authorList>
            <person name="Volokhov D.V."/>
            <person name="Zagorodnyaya T.A."/>
            <person name="Furtak V.A."/>
            <person name="Nattanmai G."/>
            <person name="Randall L."/>
            <person name="Jose S."/>
            <person name="Gao Y."/>
            <person name="Eisenberg T."/>
            <person name="Delmonte P."/>
            <person name="Blom J."/>
            <person name="Mitchell K.K."/>
        </authorList>
    </citation>
    <scope>NUCLEOTIDE SEQUENCE [LARGE SCALE GENOMIC DNA]</scope>
    <source>
        <strain evidence="8 9">SQ8-PEA</strain>
    </source>
</reference>
<dbReference type="InterPro" id="IPR028281">
    <property type="entry name" value="Sirohaem_synthase_central"/>
</dbReference>
<evidence type="ECO:0000313" key="8">
    <source>
        <dbReference type="EMBL" id="MCU5746289.1"/>
    </source>
</evidence>
<dbReference type="EMBL" id="JAOPKZ010000009">
    <property type="protein sequence ID" value="MCU5746289.1"/>
    <property type="molecule type" value="Genomic_DNA"/>
</dbReference>
<evidence type="ECO:0000256" key="2">
    <source>
        <dbReference type="ARBA" id="ARBA00012400"/>
    </source>
</evidence>
<proteinExistence type="predicted"/>
<dbReference type="RefSeq" id="WP_262855838.1">
    <property type="nucleotide sequence ID" value="NZ_JAOPKZ010000009.1"/>
</dbReference>
<accession>A0ABT2QQM3</accession>
<dbReference type="InterPro" id="IPR006367">
    <property type="entry name" value="Sirohaem_synthase_N"/>
</dbReference>
<evidence type="ECO:0000256" key="3">
    <source>
        <dbReference type="ARBA" id="ARBA00023002"/>
    </source>
</evidence>
<dbReference type="NCBIfam" id="NF005222">
    <property type="entry name" value="PRK06718.1"/>
    <property type="match status" value="1"/>
</dbReference>
<dbReference type="Pfam" id="PF22440">
    <property type="entry name" value="SirC_C"/>
    <property type="match status" value="1"/>
</dbReference>
<dbReference type="InterPro" id="IPR036291">
    <property type="entry name" value="NAD(P)-bd_dom_sf"/>
</dbReference>
<dbReference type="NCBIfam" id="TIGR01470">
    <property type="entry name" value="cysG_Nterm"/>
    <property type="match status" value="1"/>
</dbReference>
<dbReference type="PANTHER" id="PTHR35330:SF1">
    <property type="entry name" value="SIROHEME BIOSYNTHESIS PROTEIN MET8"/>
    <property type="match status" value="1"/>
</dbReference>
<dbReference type="Pfam" id="PF13241">
    <property type="entry name" value="NAD_binding_7"/>
    <property type="match status" value="1"/>
</dbReference>
<evidence type="ECO:0000256" key="5">
    <source>
        <dbReference type="ARBA" id="ARBA00023244"/>
    </source>
</evidence>
<dbReference type="SUPFAM" id="SSF51735">
    <property type="entry name" value="NAD(P)-binding Rossmann-fold domains"/>
    <property type="match status" value="1"/>
</dbReference>
<keyword evidence="3" id="KW-0560">Oxidoreductase</keyword>
<evidence type="ECO:0000313" key="9">
    <source>
        <dbReference type="Proteomes" id="UP001209553"/>
    </source>
</evidence>
<comment type="catalytic activity">
    <reaction evidence="6">
        <text>precorrin-2 + NAD(+) = sirohydrochlorin + NADH + 2 H(+)</text>
        <dbReference type="Rhea" id="RHEA:15613"/>
        <dbReference type="ChEBI" id="CHEBI:15378"/>
        <dbReference type="ChEBI" id="CHEBI:57540"/>
        <dbReference type="ChEBI" id="CHEBI:57945"/>
        <dbReference type="ChEBI" id="CHEBI:58351"/>
        <dbReference type="ChEBI" id="CHEBI:58827"/>
        <dbReference type="EC" id="1.3.1.76"/>
    </reaction>
</comment>
<evidence type="ECO:0000256" key="6">
    <source>
        <dbReference type="ARBA" id="ARBA00047561"/>
    </source>
</evidence>
<organism evidence="8 9">
    <name type="scientific">Staphylococcus marylandisciuri</name>
    <dbReference type="NCBI Taxonomy" id="2981529"/>
    <lineage>
        <taxon>Bacteria</taxon>
        <taxon>Bacillati</taxon>
        <taxon>Bacillota</taxon>
        <taxon>Bacilli</taxon>
        <taxon>Bacillales</taxon>
        <taxon>Staphylococcaceae</taxon>
        <taxon>Staphylococcus</taxon>
    </lineage>
</organism>
<feature type="domain" description="Siroheme synthase central" evidence="7">
    <location>
        <begin position="121"/>
        <end position="145"/>
    </location>
</feature>
<dbReference type="SUPFAM" id="SSF75615">
    <property type="entry name" value="Siroheme synthase middle domains-like"/>
    <property type="match status" value="1"/>
</dbReference>
<dbReference type="InterPro" id="IPR028161">
    <property type="entry name" value="Met8-like"/>
</dbReference>
<dbReference type="EC" id="1.3.1.76" evidence="2"/>
<dbReference type="Proteomes" id="UP001209553">
    <property type="component" value="Unassembled WGS sequence"/>
</dbReference>
<keyword evidence="5" id="KW-0627">Porphyrin biosynthesis</keyword>
<keyword evidence="4" id="KW-0520">NAD</keyword>
<evidence type="ECO:0000256" key="4">
    <source>
        <dbReference type="ARBA" id="ARBA00023027"/>
    </source>
</evidence>
<comment type="pathway">
    <text evidence="1">Porphyrin-containing compound metabolism; siroheme biosynthesis; sirohydrochlorin from precorrin-2: step 1/1.</text>
</comment>
<evidence type="ECO:0000256" key="1">
    <source>
        <dbReference type="ARBA" id="ARBA00005010"/>
    </source>
</evidence>
<keyword evidence="9" id="KW-1185">Reference proteome</keyword>
<gene>
    <name evidence="8" type="ORF">N9R04_06105</name>
</gene>
<dbReference type="Gene3D" id="3.40.50.720">
    <property type="entry name" value="NAD(P)-binding Rossmann-like Domain"/>
    <property type="match status" value="1"/>
</dbReference>
<comment type="caution">
    <text evidence="8">The sequence shown here is derived from an EMBL/GenBank/DDBJ whole genome shotgun (WGS) entry which is preliminary data.</text>
</comment>
<name>A0ABT2QQM3_9STAP</name>
<sequence>MTSHMPLMVDIRDKQVIVIGGGKVAARRILVLARYTDNILVISPTLHRDLTEFVTNKKVTWCKRKYQKSDVTQADFVVIATDNSELNDEISREASSSALINVASDAEAGNVTFPSILQRHKLTISVSTNGASPLLTKEIKKELEEKYNEDYESYIDFLDQSRSIIKKLNIEGTEKQNLLKSLLSKEYLSITKQQAMLNELKRMM</sequence>